<evidence type="ECO:0000256" key="4">
    <source>
        <dbReference type="ARBA" id="ARBA00022676"/>
    </source>
</evidence>
<dbReference type="Pfam" id="PF02366">
    <property type="entry name" value="PMT"/>
    <property type="match status" value="1"/>
</dbReference>
<sequence>MKNFLRQHHLFLILIFLSLVVRFAFLSYPAEVVFDEVHFGKFVSAYFTQQYYFDIHPPLGKLMIAGVAKLFDFQPGLSFEKIGEVANARTLLGLRFLPALFGSLFVLLIYPIIRALGGSKRAAFLGSFLILFDNAFLVESKFILVDSFLFFFGFLSVWLFLLARKQNTFSKQIVLYILAALASGLSFSIKWTGLSFWGIIVAFIFFDLLRNFKSQEIKKTFLKLSVFIIIPLAIYLIPFIIHFNLLTHSGPGDAFMNLDFQRTLVGNNISSEIKPLPFWNKFVELNQAMFSYSSGLKKEHPDSSRWYQWPLMKKPVWYWAHSTSSGQVTESRSANIYLWGNPVVWFSGLIGLFLGVRFLLKERKYAVSFLFLGYLANLLPFILVGRVAFLYHYLPALAFAVLLFAVLVGRFFDKHSSFFYLGYLALVLALFLVVSPLTYGFFVNPPLSLIDRFLILIFH</sequence>
<comment type="function">
    <text evidence="10">Protein O-mannosyltransferase that catalyzes the transfer of a single mannose residue from a polyprenol phospho-mannosyl lipidic donor to the hydroxyl group of selected serine and threonine residues in acceptor proteins.</text>
</comment>
<dbReference type="UniPathway" id="UPA00378"/>
<keyword evidence="7 10" id="KW-1133">Transmembrane helix</keyword>
<feature type="transmembrane region" description="Helical" evidence="10">
    <location>
        <begin position="343"/>
        <end position="360"/>
    </location>
</feature>
<dbReference type="InterPro" id="IPR032421">
    <property type="entry name" value="PMT_4TMC"/>
</dbReference>
<dbReference type="InterPro" id="IPR003342">
    <property type="entry name" value="ArnT-like_N"/>
</dbReference>
<reference evidence="13 14" key="1">
    <citation type="journal article" date="2016" name="Nat. Commun.">
        <title>Thousands of microbial genomes shed light on interconnected biogeochemical processes in an aquifer system.</title>
        <authorList>
            <person name="Anantharaman K."/>
            <person name="Brown C.T."/>
            <person name="Hug L.A."/>
            <person name="Sharon I."/>
            <person name="Castelle C.J."/>
            <person name="Probst A.J."/>
            <person name="Thomas B.C."/>
            <person name="Singh A."/>
            <person name="Wilkins M.J."/>
            <person name="Karaoz U."/>
            <person name="Brodie E.L."/>
            <person name="Williams K.H."/>
            <person name="Hubbard S.S."/>
            <person name="Banfield J.F."/>
        </authorList>
    </citation>
    <scope>NUCLEOTIDE SEQUENCE [LARGE SCALE GENOMIC DNA]</scope>
</reference>
<feature type="transmembrane region" description="Helical" evidence="10">
    <location>
        <begin position="173"/>
        <end position="189"/>
    </location>
</feature>
<comment type="caution">
    <text evidence="13">The sequence shown here is derived from an EMBL/GenBank/DDBJ whole genome shotgun (WGS) entry which is preliminary data.</text>
</comment>
<feature type="transmembrane region" description="Helical" evidence="10">
    <location>
        <begin position="224"/>
        <end position="246"/>
    </location>
</feature>
<feature type="transmembrane region" description="Helical" evidence="10">
    <location>
        <begin position="367"/>
        <end position="384"/>
    </location>
</feature>
<feature type="transmembrane region" description="Helical" evidence="10">
    <location>
        <begin position="144"/>
        <end position="161"/>
    </location>
</feature>
<feature type="transmembrane region" description="Helical" evidence="10">
    <location>
        <begin position="92"/>
        <end position="110"/>
    </location>
</feature>
<evidence type="ECO:0000256" key="1">
    <source>
        <dbReference type="ARBA" id="ARBA00004127"/>
    </source>
</evidence>
<feature type="transmembrane region" description="Helical" evidence="10">
    <location>
        <begin position="195"/>
        <end position="212"/>
    </location>
</feature>
<evidence type="ECO:0000256" key="7">
    <source>
        <dbReference type="ARBA" id="ARBA00022989"/>
    </source>
</evidence>
<evidence type="ECO:0000259" key="12">
    <source>
        <dbReference type="Pfam" id="PF16192"/>
    </source>
</evidence>
<evidence type="ECO:0000313" key="14">
    <source>
        <dbReference type="Proteomes" id="UP000179245"/>
    </source>
</evidence>
<keyword evidence="10" id="KW-1003">Cell membrane</keyword>
<dbReference type="STRING" id="1802443.A2117_01220"/>
<organism evidence="13 14">
    <name type="scientific">Candidatus Wildermuthbacteria bacterium GWA2_46_15</name>
    <dbReference type="NCBI Taxonomy" id="1802443"/>
    <lineage>
        <taxon>Bacteria</taxon>
        <taxon>Candidatus Wildermuthiibacteriota</taxon>
    </lineage>
</organism>
<keyword evidence="6 10" id="KW-0812">Transmembrane</keyword>
<dbReference type="InterPro" id="IPR027005">
    <property type="entry name" value="PMT-like"/>
</dbReference>
<keyword evidence="8 10" id="KW-0472">Membrane</keyword>
<evidence type="ECO:0000256" key="3">
    <source>
        <dbReference type="ARBA" id="ARBA00007222"/>
    </source>
</evidence>
<feature type="domain" description="ArnT-like N-terminal" evidence="11">
    <location>
        <begin position="13"/>
        <end position="246"/>
    </location>
</feature>
<feature type="transmembrane region" description="Helical" evidence="10">
    <location>
        <begin position="390"/>
        <end position="408"/>
    </location>
</feature>
<comment type="similarity">
    <text evidence="3 10">Belongs to the glycosyltransferase 39 family.</text>
</comment>
<protein>
    <recommendedName>
        <fullName evidence="9 10">Polyprenol-phosphate-mannose--protein mannosyltransferase</fullName>
        <ecNumber evidence="10">2.4.1.-</ecNumber>
    </recommendedName>
</protein>
<accession>A0A1G2QP76</accession>
<feature type="transmembrane region" description="Helical" evidence="10">
    <location>
        <begin position="420"/>
        <end position="442"/>
    </location>
</feature>
<dbReference type="AlphaFoldDB" id="A0A1G2QP76"/>
<keyword evidence="4 10" id="KW-0328">Glycosyltransferase</keyword>
<feature type="domain" description="Protein O-mannosyl-transferase C-terminal four TM" evidence="12">
    <location>
        <begin position="278"/>
        <end position="441"/>
    </location>
</feature>
<dbReference type="GO" id="GO:0004169">
    <property type="term" value="F:dolichyl-phosphate-mannose-protein mannosyltransferase activity"/>
    <property type="evidence" value="ECO:0007669"/>
    <property type="project" value="UniProtKB-UniRule"/>
</dbReference>
<evidence type="ECO:0000256" key="8">
    <source>
        <dbReference type="ARBA" id="ARBA00023136"/>
    </source>
</evidence>
<keyword evidence="5 10" id="KW-0808">Transferase</keyword>
<dbReference type="Pfam" id="PF16192">
    <property type="entry name" value="PMT_4TMC"/>
    <property type="match status" value="1"/>
</dbReference>
<evidence type="ECO:0000313" key="13">
    <source>
        <dbReference type="EMBL" id="OHA62425.1"/>
    </source>
</evidence>
<dbReference type="GO" id="GO:0005886">
    <property type="term" value="C:plasma membrane"/>
    <property type="evidence" value="ECO:0007669"/>
    <property type="project" value="UniProtKB-SubCell"/>
</dbReference>
<comment type="pathway">
    <text evidence="2 10">Protein modification; protein glycosylation.</text>
</comment>
<dbReference type="EC" id="2.4.1.-" evidence="10"/>
<evidence type="ECO:0000259" key="11">
    <source>
        <dbReference type="Pfam" id="PF02366"/>
    </source>
</evidence>
<dbReference type="EMBL" id="MHTO01000014">
    <property type="protein sequence ID" value="OHA62425.1"/>
    <property type="molecule type" value="Genomic_DNA"/>
</dbReference>
<evidence type="ECO:0000256" key="6">
    <source>
        <dbReference type="ARBA" id="ARBA00022692"/>
    </source>
</evidence>
<evidence type="ECO:0000256" key="2">
    <source>
        <dbReference type="ARBA" id="ARBA00004922"/>
    </source>
</evidence>
<dbReference type="PANTHER" id="PTHR10050">
    <property type="entry name" value="DOLICHYL-PHOSPHATE-MANNOSE--PROTEIN MANNOSYLTRANSFERASE"/>
    <property type="match status" value="1"/>
</dbReference>
<dbReference type="Proteomes" id="UP000179245">
    <property type="component" value="Unassembled WGS sequence"/>
</dbReference>
<name>A0A1G2QP76_9BACT</name>
<evidence type="ECO:0000256" key="9">
    <source>
        <dbReference type="ARBA" id="ARBA00093617"/>
    </source>
</evidence>
<evidence type="ECO:0000256" key="5">
    <source>
        <dbReference type="ARBA" id="ARBA00022679"/>
    </source>
</evidence>
<gene>
    <name evidence="13" type="ORF">A2117_01220</name>
</gene>
<dbReference type="GO" id="GO:0012505">
    <property type="term" value="C:endomembrane system"/>
    <property type="evidence" value="ECO:0007669"/>
    <property type="project" value="UniProtKB-SubCell"/>
</dbReference>
<proteinExistence type="inferred from homology"/>
<evidence type="ECO:0000256" key="10">
    <source>
        <dbReference type="RuleBase" id="RU367007"/>
    </source>
</evidence>
<comment type="subcellular location">
    <subcellularLocation>
        <location evidence="10">Cell membrane</location>
    </subcellularLocation>
    <subcellularLocation>
        <location evidence="1">Endomembrane system</location>
        <topology evidence="1">Multi-pass membrane protein</topology>
    </subcellularLocation>
</comment>